<dbReference type="CDD" id="cd07561">
    <property type="entry name" value="Peptidase_S41_CPP_like"/>
    <property type="match status" value="1"/>
</dbReference>
<name>A0ABW8Y7T3_9FLAO</name>
<dbReference type="SUPFAM" id="SSF50156">
    <property type="entry name" value="PDZ domain-like"/>
    <property type="match status" value="1"/>
</dbReference>
<dbReference type="PANTHER" id="PTHR32060">
    <property type="entry name" value="TAIL-SPECIFIC PROTEASE"/>
    <property type="match status" value="1"/>
</dbReference>
<accession>A0ABW8Y7T3</accession>
<feature type="domain" description="Tail specific protease" evidence="1">
    <location>
        <begin position="177"/>
        <end position="393"/>
    </location>
</feature>
<keyword evidence="3" id="KW-1185">Reference proteome</keyword>
<evidence type="ECO:0000259" key="1">
    <source>
        <dbReference type="SMART" id="SM00245"/>
    </source>
</evidence>
<dbReference type="Gene3D" id="3.30.750.170">
    <property type="match status" value="1"/>
</dbReference>
<dbReference type="InterPro" id="IPR036034">
    <property type="entry name" value="PDZ_sf"/>
</dbReference>
<evidence type="ECO:0000313" key="2">
    <source>
        <dbReference type="EMBL" id="MFL9836184.1"/>
    </source>
</evidence>
<organism evidence="2 3">
    <name type="scientific">Flavobacterium rhizophilum</name>
    <dbReference type="NCBI Taxonomy" id="3163296"/>
    <lineage>
        <taxon>Bacteria</taxon>
        <taxon>Pseudomonadati</taxon>
        <taxon>Bacteroidota</taxon>
        <taxon>Flavobacteriia</taxon>
        <taxon>Flavobacteriales</taxon>
        <taxon>Flavobacteriaceae</taxon>
        <taxon>Flavobacterium</taxon>
    </lineage>
</organism>
<dbReference type="Proteomes" id="UP001629059">
    <property type="component" value="Unassembled WGS sequence"/>
</dbReference>
<evidence type="ECO:0000313" key="3">
    <source>
        <dbReference type="Proteomes" id="UP001629059"/>
    </source>
</evidence>
<dbReference type="Pfam" id="PF18294">
    <property type="entry name" value="Pept_S41_N"/>
    <property type="match status" value="1"/>
</dbReference>
<dbReference type="SUPFAM" id="SSF52096">
    <property type="entry name" value="ClpP/crotonase"/>
    <property type="match status" value="1"/>
</dbReference>
<dbReference type="EMBL" id="JBELQB010000001">
    <property type="protein sequence ID" value="MFL9836184.1"/>
    <property type="molecule type" value="Genomic_DNA"/>
</dbReference>
<dbReference type="Gene3D" id="3.90.226.10">
    <property type="entry name" value="2-enoyl-CoA Hydratase, Chain A, domain 1"/>
    <property type="match status" value="1"/>
</dbReference>
<reference evidence="2 3" key="1">
    <citation type="submission" date="2024-06" db="EMBL/GenBank/DDBJ databases">
        <authorList>
            <person name="Kaempfer P."/>
            <person name="Viver T."/>
        </authorList>
    </citation>
    <scope>NUCLEOTIDE SEQUENCE [LARGE SCALE GENOMIC DNA]</scope>
    <source>
        <strain evidence="2 3">ST-75</strain>
    </source>
</reference>
<sequence length="450" mass="50496">MNHFKNKIIAILILPLFYISCQKDDALVIYSAGTNEYNNQWIYEQMRRYYYWNNEIPDNIDLSLLSNDYFSSLLFHQDRFSYAYHPSIPESMTSTLRSSFGMDIGFISYEGNVYGVILYVLSGSPAQNNGLKRGQLITAINDIPISQTNYNSLYEITGKADDLSFTIVEYTYETGFSQSVTKGLTSYYTFLQAPLYNILLTGNKRIGYLQVSHFDEGLAQSLLNIFNEFKSQNVNEVVLDLRYNGGGDVSSAAALSILLAPTIVEDDLFITFKGNENGGVINQSFKEALEMNESVVSYYELRQSSIPLNRVFILCGNNTASASEIIINNLKPYISVIAIGEKTLGKDMAGFSISDNRNESQPGWILYPVIYKLYNANGEGDYSNGVLPDIELNELTDIQLFPLGDENEVLLNKAINIISGNGGREQNNTVKVLSKTVQDNREFIILPNSD</sequence>
<dbReference type="RefSeq" id="WP_408073201.1">
    <property type="nucleotide sequence ID" value="NZ_JBELQB010000001.1"/>
</dbReference>
<dbReference type="Pfam" id="PF03572">
    <property type="entry name" value="Peptidase_S41"/>
    <property type="match status" value="1"/>
</dbReference>
<protein>
    <submittedName>
        <fullName evidence="2">S41 family peptidase</fullName>
    </submittedName>
</protein>
<dbReference type="InterPro" id="IPR041613">
    <property type="entry name" value="Pept_S41_N"/>
</dbReference>
<dbReference type="Gene3D" id="2.30.42.10">
    <property type="match status" value="1"/>
</dbReference>
<proteinExistence type="predicted"/>
<dbReference type="InterPro" id="IPR005151">
    <property type="entry name" value="Tail-specific_protease"/>
</dbReference>
<comment type="caution">
    <text evidence="2">The sequence shown here is derived from an EMBL/GenBank/DDBJ whole genome shotgun (WGS) entry which is preliminary data.</text>
</comment>
<dbReference type="SMART" id="SM00245">
    <property type="entry name" value="TSPc"/>
    <property type="match status" value="1"/>
</dbReference>
<dbReference type="PANTHER" id="PTHR32060:SF30">
    <property type="entry name" value="CARBOXY-TERMINAL PROCESSING PROTEASE CTPA"/>
    <property type="match status" value="1"/>
</dbReference>
<gene>
    <name evidence="2" type="ORF">ABS768_01660</name>
</gene>
<dbReference type="InterPro" id="IPR029045">
    <property type="entry name" value="ClpP/crotonase-like_dom_sf"/>
</dbReference>